<accession>A0ABS8VNX4</accession>
<sequence length="63" mass="6737">GVHGAPPFAMEQWRNALLPAWGTGTRCGARSAHSTLPPVLTSRSLDNVFVRSTLDPSPGYAFL</sequence>
<proteinExistence type="predicted"/>
<evidence type="ECO:0000313" key="1">
    <source>
        <dbReference type="EMBL" id="MCE0481969.1"/>
    </source>
</evidence>
<reference evidence="1 2" key="1">
    <citation type="journal article" date="2021" name="BMC Genomics">
        <title>Datura genome reveals duplications of psychoactive alkaloid biosynthetic genes and high mutation rate following tissue culture.</title>
        <authorList>
            <person name="Rajewski A."/>
            <person name="Carter-House D."/>
            <person name="Stajich J."/>
            <person name="Litt A."/>
        </authorList>
    </citation>
    <scope>NUCLEOTIDE SEQUENCE [LARGE SCALE GENOMIC DNA]</scope>
    <source>
        <strain evidence="1">AR-01</strain>
    </source>
</reference>
<dbReference type="EMBL" id="JACEIK010005645">
    <property type="protein sequence ID" value="MCE0481969.1"/>
    <property type="molecule type" value="Genomic_DNA"/>
</dbReference>
<name>A0ABS8VNX4_DATST</name>
<gene>
    <name evidence="1" type="ORF">HAX54_040195</name>
</gene>
<feature type="non-terminal residue" evidence="1">
    <location>
        <position position="1"/>
    </location>
</feature>
<organism evidence="1 2">
    <name type="scientific">Datura stramonium</name>
    <name type="common">Jimsonweed</name>
    <name type="synonym">Common thornapple</name>
    <dbReference type="NCBI Taxonomy" id="4076"/>
    <lineage>
        <taxon>Eukaryota</taxon>
        <taxon>Viridiplantae</taxon>
        <taxon>Streptophyta</taxon>
        <taxon>Embryophyta</taxon>
        <taxon>Tracheophyta</taxon>
        <taxon>Spermatophyta</taxon>
        <taxon>Magnoliopsida</taxon>
        <taxon>eudicotyledons</taxon>
        <taxon>Gunneridae</taxon>
        <taxon>Pentapetalae</taxon>
        <taxon>asterids</taxon>
        <taxon>lamiids</taxon>
        <taxon>Solanales</taxon>
        <taxon>Solanaceae</taxon>
        <taxon>Solanoideae</taxon>
        <taxon>Datureae</taxon>
        <taxon>Datura</taxon>
    </lineage>
</organism>
<dbReference type="Proteomes" id="UP000823775">
    <property type="component" value="Unassembled WGS sequence"/>
</dbReference>
<evidence type="ECO:0000313" key="2">
    <source>
        <dbReference type="Proteomes" id="UP000823775"/>
    </source>
</evidence>
<protein>
    <submittedName>
        <fullName evidence="1">Uncharacterized protein</fullName>
    </submittedName>
</protein>
<keyword evidence="2" id="KW-1185">Reference proteome</keyword>
<comment type="caution">
    <text evidence="1">The sequence shown here is derived from an EMBL/GenBank/DDBJ whole genome shotgun (WGS) entry which is preliminary data.</text>
</comment>